<dbReference type="InterPro" id="IPR036259">
    <property type="entry name" value="MFS_trans_sf"/>
</dbReference>
<gene>
    <name evidence="3" type="ORF">BDI24065_06243</name>
</gene>
<evidence type="ECO:0000256" key="1">
    <source>
        <dbReference type="SAM" id="MobiDB-lite"/>
    </source>
</evidence>
<keyword evidence="4" id="KW-1185">Reference proteome</keyword>
<organism evidence="3 4">
    <name type="scientific">Burkholderia diffusa</name>
    <dbReference type="NCBI Taxonomy" id="488732"/>
    <lineage>
        <taxon>Bacteria</taxon>
        <taxon>Pseudomonadati</taxon>
        <taxon>Pseudomonadota</taxon>
        <taxon>Betaproteobacteria</taxon>
        <taxon>Burkholderiales</taxon>
        <taxon>Burkholderiaceae</taxon>
        <taxon>Burkholderia</taxon>
        <taxon>Burkholderia cepacia complex</taxon>
    </lineage>
</organism>
<keyword evidence="2" id="KW-1133">Transmembrane helix</keyword>
<dbReference type="SUPFAM" id="SSF103473">
    <property type="entry name" value="MFS general substrate transporter"/>
    <property type="match status" value="1"/>
</dbReference>
<feature type="transmembrane region" description="Helical" evidence="2">
    <location>
        <begin position="70"/>
        <end position="95"/>
    </location>
</feature>
<evidence type="ECO:0000313" key="3">
    <source>
        <dbReference type="EMBL" id="VWC28378.1"/>
    </source>
</evidence>
<accession>A0A6P2R985</accession>
<feature type="region of interest" description="Disordered" evidence="1">
    <location>
        <begin position="101"/>
        <end position="124"/>
    </location>
</feature>
<feature type="transmembrane region" description="Helical" evidence="2">
    <location>
        <begin position="41"/>
        <end position="58"/>
    </location>
</feature>
<feature type="transmembrane region" description="Helical" evidence="2">
    <location>
        <begin position="12"/>
        <end position="34"/>
    </location>
</feature>
<protein>
    <submittedName>
        <fullName evidence="3">Major facilitator superfamily protein</fullName>
    </submittedName>
</protein>
<evidence type="ECO:0000313" key="4">
    <source>
        <dbReference type="Proteomes" id="UP000494125"/>
    </source>
</evidence>
<dbReference type="Proteomes" id="UP000494125">
    <property type="component" value="Unassembled WGS sequence"/>
</dbReference>
<dbReference type="EMBL" id="CABVPN010000051">
    <property type="protein sequence ID" value="VWC28378.1"/>
    <property type="molecule type" value="Genomic_DNA"/>
</dbReference>
<proteinExistence type="predicted"/>
<evidence type="ECO:0000256" key="2">
    <source>
        <dbReference type="SAM" id="Phobius"/>
    </source>
</evidence>
<keyword evidence="2" id="KW-0812">Transmembrane</keyword>
<keyword evidence="2" id="KW-0472">Membrane</keyword>
<sequence>MLTGEGLSVTIAGYGLTAYNLGGVLGALACAMAVTRYGSRVPLLLCGIGGAASAWLILGVDLKHQTTLLILGLGLHGLFVNAVQSTMYALCAYVYSTGVRQPPRRPPWLSAGSVQSSAPLPVRP</sequence>
<dbReference type="AlphaFoldDB" id="A0A6P2R985"/>
<dbReference type="Gene3D" id="1.20.1250.20">
    <property type="entry name" value="MFS general substrate transporter like domains"/>
    <property type="match status" value="1"/>
</dbReference>
<name>A0A6P2R985_9BURK</name>
<reference evidence="3 4" key="1">
    <citation type="submission" date="2019-09" db="EMBL/GenBank/DDBJ databases">
        <authorList>
            <person name="Depoorter E."/>
        </authorList>
    </citation>
    <scope>NUCLEOTIDE SEQUENCE [LARGE SCALE GENOMIC DNA]</scope>
    <source>
        <strain evidence="3">LMG 24065</strain>
    </source>
</reference>